<dbReference type="InterPro" id="IPR001876">
    <property type="entry name" value="Znf_RanBP2"/>
</dbReference>
<accession>A0A8S0ZGG7</accession>
<gene>
    <name evidence="11" type="ORF">APLA_LOCUS4480</name>
</gene>
<dbReference type="PANTHER" id="PTHR23138">
    <property type="entry name" value="RAN BINDING PROTEIN"/>
    <property type="match status" value="1"/>
</dbReference>
<feature type="domain" description="RanBP2-type" evidence="10">
    <location>
        <begin position="1725"/>
        <end position="1754"/>
    </location>
</feature>
<evidence type="ECO:0000256" key="3">
    <source>
        <dbReference type="ARBA" id="ARBA00022771"/>
    </source>
</evidence>
<evidence type="ECO:0000256" key="1">
    <source>
        <dbReference type="ARBA" id="ARBA00022553"/>
    </source>
</evidence>
<feature type="domain" description="RanBD1" evidence="9">
    <location>
        <begin position="1964"/>
        <end position="2096"/>
    </location>
</feature>
<dbReference type="SUPFAM" id="SSF90209">
    <property type="entry name" value="Ran binding protein zinc finger-like"/>
    <property type="match status" value="2"/>
</dbReference>
<keyword evidence="2" id="KW-0479">Metal-binding</keyword>
<dbReference type="PANTHER" id="PTHR23138:SF179">
    <property type="entry name" value="NUCLEAR PORE COMPLEX PROTEIN"/>
    <property type="match status" value="1"/>
</dbReference>
<dbReference type="InterPro" id="IPR036443">
    <property type="entry name" value="Znf_RanBP2_sf"/>
</dbReference>
<dbReference type="InterPro" id="IPR019734">
    <property type="entry name" value="TPR_rpt"/>
</dbReference>
<feature type="domain" description="RanBD1" evidence="9">
    <location>
        <begin position="1236"/>
        <end position="1370"/>
    </location>
</feature>
<sequence length="2902" mass="325835">MYRSKKDVDKLVENLLSKLSEKEFQARGYSVAHKYYEVGDYASCQKYVEEYLKHKDNNAAAFKLYGQALHKMGQKEKALEQFKMSLDFDPSQTTIILDICELLADDEVIVDPNRAKYWCEKAEAIFPRHPVTFKLRERLITASNSDPEALVALLMSELSVRPKDVLIHARLLDHYINTNNIKGAFDHACNVEFHDNSFINNYTWYNSLNKLLKNNAHNTMDWLYQLLLLTVRERICLLSITETPSGLSQSLIESNELLHAYDQAIDSVAKTGAASGYAEFHKALLQHHRGQFAFHAATLLLKKAKKDQLSWRDATTFASPLMLSAWQVVPLDPKVNWMKSAPVKQVFAVKRWYTEGSYRCSQAGHYLLSFIQDKNQSFLDQVSQCYSGTHWRDKFYKKMFPNKAHLDKMKSSYIASDAFYSPILRIPRKAEVEAYDLDAQKEYGNSLHHFVWMLLHYKNFSSFKCVLFDMLDYTAATCAPETLNKLDIYAFLYCTTLSAQQQKSKEASYVISDKPRVLPANITDLLCSLSQMKWWDCAYKFSQNELGTELTDIRATLSRGIEVIRCIDNHGLDPELLCILGRIFGEQAELTTSVDARSQLEARAGLYYQSAIPLLEKLKSKIVEKIFGKRMFCYIHKELGTKELNNLIEECKLYLAVTHFNNCEYERVIEMISNLKSPQAYYYIAQTYKKMALEESNLSRDIDNKSKLSILLTKAKAFAFKTLNKLKENDANKKGNLYTNSQELIEEIETLSNKIEPDLFVDTNDGDGKYSSEENLSAISEYLPNRTTQIFRNVSSTPKATKANTTNYRTAMDTQILDNTRMDQAQLATIENEIKKIQKRDSNISDFMDQTKSWFEENRKLSNEIISTIQTNMQNTTDQFKLLKISVDQVKGEIDECRNEYKDVGELKKDIVELRKEVNKLKNIAAEQQAIDDSELYNLDDEYRTNDNTSSSFAGRLPFSSAQVLPPFNQRLVPPFGVPPNTYQLYNQSLMNLYNQYSQFAQPPAVPSAQSIFDPTRSQVNFSGVFPTPEQIYLDGAHLVPPNVPTVPPIPAVPPVLAPSLPTVPAMPSGVPTPAKAKETSRHLPVNVVITSSDPLPTCTTTPAPALSVTIPPKHIKGTPHNYQIPMPSTNDVSVNSPPVFTIPQNKTPTSSGGTFSNWNQSSIFKTTSVNANSAVPPLLHQTLSARKMSTDTLDMSKTVVDGIINVSSPNTSLNKSRTISEKSNTSVENYDPCPDFKPIVPLPAEVKVTTGEEDEITIFSSRAKLFRFIDKQWKERGIGEIKLLKHKSNGKVRVLMRREQVHKICANHIITSDMEIKPMKNETKAYFWVANDFADEKVVLEKFCIRFKTANLALDFYKAFENARQSSMASKTDNLTASISDQLKIENPMFNFERSFAETQGKSVIGGFTFSSTPTLKPISDITEAEVKKPQEVVTNKVNVFSGLSFKTNTSSATSNVFNVNPTLSVSTSKVTENVAFNTSTPSNLNNSDTVEEFEPDVDFKPVIPLPALVDQKTGEEDETILFEHRAKLLRFDSTTKEWKERGLGNIKLLVHKDNIQKVRLLMRREQIMKVCCNHAITKDMTFQKMPNMDKAVTWCAKDFSEGELVAETFCLRFKTVLLCDQFIDAIKAAQTKMTDKLKLVREEQIAGKQTKQTGFGDMFKPKSGSWHCDTCYTNNLESFERCACCETPKPEPAPGLKNTDRAVTCMPSKMTVTVGWGDKFKPKPGSWECKACLVRNEGSFESCSACNSPKDPTKVKSTEVKKQDSAIKFNFGIPPTTGTSTVAVKNESVIVSTGQDLFKPNPVSNNNSIFSSAAAAGRVQFQFGMPSTTSEQESKKEASIFDGTGAPKFNFGVPSTKFGATDSHSPLLEKPNNIFFVQKVDLDSVLDYTVKKMNDQIVKPALLPTPKTDSSTSFVINEDNKFNYVFKPKTDISPMKSPLKDGENDDENYGNEYADEDECQHTFTPVIPLPDKVEVITGEENETVLYGHVAKLYRFTSSEWKERGKGIVTILKHKDTGKLRVVMRREQILKICLNHSLSAAVTYNQKDEKSWMFTVNDFSDGELTLEHFCLRFKNKEIALEFKEAVDKALQDLTVEAPKIEENPIKLARDETDDVIFVNEIQSTKEEKEKASELMLPENFFNYKNKEPCQGCRGCHEDEYSKKATFETPSSTAESSAVSEVRPIKLKAPFISTTNASTPVKGNTPLFQSPTNSIYGTPTTADKTVDTSIFRTPLGSIGSNSKTPTVPSTTQNIFGNNMTNKENTFLQKPSILSGVKEENTDKDSSQSVLSVFGNSNASVSAKSSVIAPPKFNLSKENQNETGLNHFSFGSSQSKPAFSEKTSLASGNIGVSSNKSIFDNNVHGQNTEVKSIFGDDSKSENLFMNVNQGSIFGPGVLANNETKFGGNIFGSAGAGGISVFGSQSSKEKPFETAKSLFSSAIAESKFSTDSKFEGDTGNSNISSDIKSKEENPEKADNIFSVYAAALSSNTGASFDQTKKNPNFKWQGAGEQLFVAKKTTTRDVDKSNNETGGGDEDVAGADEDYDPQYEPIVPLPDKIVVTTGEEDEQKLFGERCKLYRYDEKCREWKERGIGEMKILYHPEKKTYRLLLRREQVHKAVLNMLLHMDLELLQMKNSDRAWTWAGHNFAENPAGEQETLAVRFKSVELALSFQKEVIECVRKLQADAANALREQKETNKVTPLRLPKHLQESARADNVMTNEVKEQISLTIAPTTETTTSAKTESSADTEVYNEDHFTEVECEVQEDQDYEDEEDYNAYYQEEDEECVYHSCDGEAVIRQQDEERTCSLAHIQVVFDQDICSPKILITDSATGEILVDMVIYTDTLFEMMGDTCMWSGKDYTDSVPVDKTISINFFDSESALQFYESVKTSKTAAYSSTDPES</sequence>
<dbReference type="CDD" id="cd13174">
    <property type="entry name" value="RanBD4_RanBP2_insect-like"/>
    <property type="match status" value="1"/>
</dbReference>
<keyword evidence="7" id="KW-0175">Coiled coil</keyword>
<feature type="coiled-coil region" evidence="7">
    <location>
        <begin position="897"/>
        <end position="931"/>
    </location>
</feature>
<comment type="caution">
    <text evidence="11">The sequence shown here is derived from an EMBL/GenBank/DDBJ whole genome shotgun (WGS) entry which is preliminary data.</text>
</comment>
<keyword evidence="4" id="KW-0862">Zinc</keyword>
<evidence type="ECO:0000259" key="9">
    <source>
        <dbReference type="PROSITE" id="PS50196"/>
    </source>
</evidence>
<dbReference type="Gene3D" id="2.30.29.30">
    <property type="entry name" value="Pleckstrin-homology domain (PH domain)/Phosphotyrosine-binding domain (PTB)"/>
    <property type="match status" value="4"/>
</dbReference>
<evidence type="ECO:0000256" key="5">
    <source>
        <dbReference type="PROSITE-ProRule" id="PRU00322"/>
    </source>
</evidence>
<dbReference type="GO" id="GO:0005737">
    <property type="term" value="C:cytoplasm"/>
    <property type="evidence" value="ECO:0007669"/>
    <property type="project" value="TreeGrafter"/>
</dbReference>
<evidence type="ECO:0000256" key="2">
    <source>
        <dbReference type="ARBA" id="ARBA00022723"/>
    </source>
</evidence>
<feature type="domain" description="RanBP2-type" evidence="10">
    <location>
        <begin position="1664"/>
        <end position="1693"/>
    </location>
</feature>
<feature type="domain" description="RanBD1" evidence="9">
    <location>
        <begin position="1500"/>
        <end position="1637"/>
    </location>
</feature>
<dbReference type="PROSITE" id="PS01358">
    <property type="entry name" value="ZF_RANBP2_1"/>
    <property type="match status" value="2"/>
</dbReference>
<dbReference type="Gene3D" id="1.25.40.10">
    <property type="entry name" value="Tetratricopeptide repeat domain"/>
    <property type="match status" value="1"/>
</dbReference>
<dbReference type="PROSITE" id="PS50005">
    <property type="entry name" value="TPR"/>
    <property type="match status" value="1"/>
</dbReference>
<evidence type="ECO:0000313" key="11">
    <source>
        <dbReference type="EMBL" id="CAB3231451.1"/>
    </source>
</evidence>
<dbReference type="CDD" id="cd13171">
    <property type="entry name" value="RanBD1_RanBP2_insect-like"/>
    <property type="match status" value="1"/>
</dbReference>
<feature type="region of interest" description="Disordered" evidence="8">
    <location>
        <begin position="2449"/>
        <end position="2472"/>
    </location>
</feature>
<dbReference type="InterPro" id="IPR045255">
    <property type="entry name" value="RanBP1-like"/>
</dbReference>
<dbReference type="FunFam" id="4.10.1060.10:FF:000003">
    <property type="entry name" value="E3 SUMO-protein ligase RanBP2"/>
    <property type="match status" value="1"/>
</dbReference>
<evidence type="ECO:0000256" key="4">
    <source>
        <dbReference type="ARBA" id="ARBA00022833"/>
    </source>
</evidence>
<keyword evidence="1" id="KW-0597">Phosphoprotein</keyword>
<dbReference type="SUPFAM" id="SSF50729">
    <property type="entry name" value="PH domain-like"/>
    <property type="match status" value="4"/>
</dbReference>
<keyword evidence="6" id="KW-0802">TPR repeat</keyword>
<dbReference type="Proteomes" id="UP000494106">
    <property type="component" value="Unassembled WGS sequence"/>
</dbReference>
<dbReference type="PROSITE" id="PS50196">
    <property type="entry name" value="RANBD1"/>
    <property type="match status" value="4"/>
</dbReference>
<dbReference type="InterPro" id="IPR011990">
    <property type="entry name" value="TPR-like_helical_dom_sf"/>
</dbReference>
<evidence type="ECO:0000256" key="8">
    <source>
        <dbReference type="SAM" id="MobiDB-lite"/>
    </source>
</evidence>
<protein>
    <recommendedName>
        <fullName evidence="13">E3 SUMO-protein ligase RanBP2</fullName>
    </recommendedName>
</protein>
<feature type="region of interest" description="Disordered" evidence="8">
    <location>
        <begin position="2519"/>
        <end position="2542"/>
    </location>
</feature>
<evidence type="ECO:0008006" key="13">
    <source>
        <dbReference type="Google" id="ProtNLM"/>
    </source>
</evidence>
<dbReference type="CDD" id="cd13172">
    <property type="entry name" value="RanBD2_RanBP2_insect-like"/>
    <property type="match status" value="1"/>
</dbReference>
<feature type="domain" description="RanBD1" evidence="9">
    <location>
        <begin position="2547"/>
        <end position="2684"/>
    </location>
</feature>
<keyword evidence="3 5" id="KW-0863">Zinc-finger</keyword>
<dbReference type="EMBL" id="CADEBC010000438">
    <property type="protein sequence ID" value="CAB3231451.1"/>
    <property type="molecule type" value="Genomic_DNA"/>
</dbReference>
<organism evidence="11 12">
    <name type="scientific">Arctia plantaginis</name>
    <name type="common">Wood tiger moth</name>
    <name type="synonym">Phalaena plantaginis</name>
    <dbReference type="NCBI Taxonomy" id="874455"/>
    <lineage>
        <taxon>Eukaryota</taxon>
        <taxon>Metazoa</taxon>
        <taxon>Ecdysozoa</taxon>
        <taxon>Arthropoda</taxon>
        <taxon>Hexapoda</taxon>
        <taxon>Insecta</taxon>
        <taxon>Pterygota</taxon>
        <taxon>Neoptera</taxon>
        <taxon>Endopterygota</taxon>
        <taxon>Lepidoptera</taxon>
        <taxon>Glossata</taxon>
        <taxon>Ditrysia</taxon>
        <taxon>Noctuoidea</taxon>
        <taxon>Erebidae</taxon>
        <taxon>Arctiinae</taxon>
        <taxon>Arctia</taxon>
    </lineage>
</organism>
<dbReference type="GO" id="GO:0005643">
    <property type="term" value="C:nuclear pore"/>
    <property type="evidence" value="ECO:0007669"/>
    <property type="project" value="TreeGrafter"/>
</dbReference>
<dbReference type="Gene3D" id="4.10.1060.10">
    <property type="entry name" value="Zinc finger, RanBP2-type"/>
    <property type="match status" value="2"/>
</dbReference>
<evidence type="ECO:0000259" key="10">
    <source>
        <dbReference type="PROSITE" id="PS50199"/>
    </source>
</evidence>
<keyword evidence="12" id="KW-1185">Reference proteome</keyword>
<dbReference type="OrthoDB" id="2357150at2759"/>
<dbReference type="InterPro" id="IPR000156">
    <property type="entry name" value="Ran_bind_dom"/>
</dbReference>
<feature type="repeat" description="TPR" evidence="6">
    <location>
        <begin position="59"/>
        <end position="92"/>
    </location>
</feature>
<proteinExistence type="predicted"/>
<dbReference type="SMART" id="SM00160">
    <property type="entry name" value="RanBD"/>
    <property type="match status" value="4"/>
</dbReference>
<reference evidence="11 12" key="1">
    <citation type="submission" date="2020-04" db="EMBL/GenBank/DDBJ databases">
        <authorList>
            <person name="Wallbank WR R."/>
            <person name="Pardo Diaz C."/>
            <person name="Kozak K."/>
            <person name="Martin S."/>
            <person name="Jiggins C."/>
            <person name="Moest M."/>
            <person name="Warren A I."/>
            <person name="Byers J.R.P. K."/>
            <person name="Montejo-Kovacevich G."/>
            <person name="Yen C E."/>
        </authorList>
    </citation>
    <scope>NUCLEOTIDE SEQUENCE [LARGE SCALE GENOMIC DNA]</scope>
</reference>
<dbReference type="InterPro" id="IPR011993">
    <property type="entry name" value="PH-like_dom_sf"/>
</dbReference>
<dbReference type="SUPFAM" id="SSF48452">
    <property type="entry name" value="TPR-like"/>
    <property type="match status" value="1"/>
</dbReference>
<dbReference type="PROSITE" id="PS50199">
    <property type="entry name" value="ZF_RANBP2_2"/>
    <property type="match status" value="2"/>
</dbReference>
<evidence type="ECO:0000256" key="6">
    <source>
        <dbReference type="PROSITE-ProRule" id="PRU00339"/>
    </source>
</evidence>
<dbReference type="GO" id="GO:0005096">
    <property type="term" value="F:GTPase activator activity"/>
    <property type="evidence" value="ECO:0007669"/>
    <property type="project" value="TreeGrafter"/>
</dbReference>
<dbReference type="Pfam" id="PF00638">
    <property type="entry name" value="Ran_BP1"/>
    <property type="match status" value="4"/>
</dbReference>
<name>A0A8S0ZGG7_ARCPL</name>
<feature type="compositionally biased region" description="Acidic residues" evidence="8">
    <location>
        <begin position="2532"/>
        <end position="2542"/>
    </location>
</feature>
<dbReference type="GO" id="GO:0008270">
    <property type="term" value="F:zinc ion binding"/>
    <property type="evidence" value="ECO:0007669"/>
    <property type="project" value="UniProtKB-KW"/>
</dbReference>
<dbReference type="SMART" id="SM00547">
    <property type="entry name" value="ZnF_RBZ"/>
    <property type="match status" value="2"/>
</dbReference>
<evidence type="ECO:0000313" key="12">
    <source>
        <dbReference type="Proteomes" id="UP000494106"/>
    </source>
</evidence>
<evidence type="ECO:0000256" key="7">
    <source>
        <dbReference type="SAM" id="Coils"/>
    </source>
</evidence>
<dbReference type="FunFam" id="2.30.29.30:FF:000018">
    <property type="entry name" value="E3 SUMO-protein ligase RanBP2"/>
    <property type="match status" value="4"/>
</dbReference>